<dbReference type="RefSeq" id="WP_155933240.1">
    <property type="nucleotide sequence ID" value="NZ_WODC01000003.1"/>
</dbReference>
<dbReference type="EMBL" id="WODC01000003">
    <property type="protein sequence ID" value="MUM77271.1"/>
    <property type="molecule type" value="Genomic_DNA"/>
</dbReference>
<accession>A0A7K1KMV7</accession>
<protein>
    <submittedName>
        <fullName evidence="1">Uncharacterized protein</fullName>
    </submittedName>
</protein>
<comment type="caution">
    <text evidence="1">The sequence shown here is derived from an EMBL/GenBank/DDBJ whole genome shotgun (WGS) entry which is preliminary data.</text>
</comment>
<keyword evidence="2" id="KW-1185">Reference proteome</keyword>
<organism evidence="1 2">
    <name type="scientific">Pseudodesulfovibrio alkaliphilus</name>
    <dbReference type="NCBI Taxonomy" id="2661613"/>
    <lineage>
        <taxon>Bacteria</taxon>
        <taxon>Pseudomonadati</taxon>
        <taxon>Thermodesulfobacteriota</taxon>
        <taxon>Desulfovibrionia</taxon>
        <taxon>Desulfovibrionales</taxon>
        <taxon>Desulfovibrionaceae</taxon>
    </lineage>
</organism>
<proteinExistence type="predicted"/>
<dbReference type="Proteomes" id="UP000461162">
    <property type="component" value="Unassembled WGS sequence"/>
</dbReference>
<reference evidence="1 2" key="1">
    <citation type="submission" date="2019-11" db="EMBL/GenBank/DDBJ databases">
        <title>Pseudodesulfovibrio alkaliphilus, sp. nov., an alkaliphilic sulfate-reducing bacteria from mud volcano of Taman peninsula, Russia.</title>
        <authorList>
            <person name="Frolova A."/>
            <person name="Merkel A.Y."/>
            <person name="Slobodkin A.I."/>
        </authorList>
    </citation>
    <scope>NUCLEOTIDE SEQUENCE [LARGE SCALE GENOMIC DNA]</scope>
    <source>
        <strain evidence="1 2">F-1</strain>
    </source>
</reference>
<dbReference type="AlphaFoldDB" id="A0A7K1KMV7"/>
<sequence>MTQFRVLPMRYGDAYLLRGPRGGYLVDGGGPEEGLAAQLADRRTRGLRAAVCSLPTPGRLCGLLELMEVQYPVAEYWLPEGLASLPAAAARFDGDWAGWRRQILSTEPDTAEPAALAEREPCFGTVRGALREGWPGDSRLRGAAMLVALALTGCLDAALAVHMAHLASDMGNETGTIRFLGRALAELAGRMRPVPDASATARAVIRLLEVAGWRMLSGGDPADLVMVCGRLLLALSARPGQSESGPLLRNLALAAMAAAQLDRVNARVRFFRPLPWLEGRLVPRHPMKCLNGTEVPPLAGLPDAASPAEMVRRVRRMADPDSALVFVYGEAGCGALLCSGTRLMFLDRGDSIRLDRPSVVTAPRCGSATAERAYPFIVSDHPGRNVWVRGFLPPTRKVASSFEAQQTKICLNNCRTLAMQEVLLVFEGGHWNREAGGDCVYG</sequence>
<evidence type="ECO:0000313" key="1">
    <source>
        <dbReference type="EMBL" id="MUM77271.1"/>
    </source>
</evidence>
<evidence type="ECO:0000313" key="2">
    <source>
        <dbReference type="Proteomes" id="UP000461162"/>
    </source>
</evidence>
<name>A0A7K1KMV7_9BACT</name>
<gene>
    <name evidence="1" type="ORF">GKC30_06470</name>
</gene>